<dbReference type="OrthoDB" id="2752228at2759"/>
<accession>A0A5C2RYY8</accession>
<proteinExistence type="predicted"/>
<dbReference type="AlphaFoldDB" id="A0A5C2RYY8"/>
<dbReference type="EMBL" id="ML122289">
    <property type="protein sequence ID" value="RPD56295.1"/>
    <property type="molecule type" value="Genomic_DNA"/>
</dbReference>
<evidence type="ECO:0000256" key="1">
    <source>
        <dbReference type="SAM" id="MobiDB-lite"/>
    </source>
</evidence>
<name>A0A5C2RYY8_9APHY</name>
<dbReference type="Proteomes" id="UP000313359">
    <property type="component" value="Unassembled WGS sequence"/>
</dbReference>
<evidence type="ECO:0000313" key="3">
    <source>
        <dbReference type="Proteomes" id="UP000313359"/>
    </source>
</evidence>
<sequence>MDRTPNDTADGLVSLNLDPSPSGSLRDPEANPIVLDAQPRAPKINWWKWWPVPAFTAAYGVHRYYRRYRPRRLPVLTPLRLPELYISLALAFVVVGDSVEREEAVIDDRDLLTIELAGRRALDALSDPELDARFGNIDKKLLGDEHKEELRRIREARYNDGTLRGKIAWWHDHMWSDDTTWNEWSSLMGLRIPFSEWPKKAQDWDTLVTHIANSCDDYDYGLAMLKLLALSVPFGMLARWTRRPLLFRPVNGMQRFMFGTYLYLDFGRENQHWRYLQKVQDKEQCAKAMTHVFGDFEEDIQYAQEEGLPPLW</sequence>
<protein>
    <submittedName>
        <fullName evidence="2">Uncharacterized protein</fullName>
    </submittedName>
</protein>
<keyword evidence="3" id="KW-1185">Reference proteome</keyword>
<evidence type="ECO:0000313" key="2">
    <source>
        <dbReference type="EMBL" id="RPD56295.1"/>
    </source>
</evidence>
<reference evidence="2" key="1">
    <citation type="journal article" date="2018" name="Genome Biol. Evol.">
        <title>Genomics and development of Lentinus tigrinus, a white-rot wood-decaying mushroom with dimorphic fruiting bodies.</title>
        <authorList>
            <person name="Wu B."/>
            <person name="Xu Z."/>
            <person name="Knudson A."/>
            <person name="Carlson A."/>
            <person name="Chen N."/>
            <person name="Kovaka S."/>
            <person name="LaButti K."/>
            <person name="Lipzen A."/>
            <person name="Pennachio C."/>
            <person name="Riley R."/>
            <person name="Schakwitz W."/>
            <person name="Umezawa K."/>
            <person name="Ohm R.A."/>
            <person name="Grigoriev I.V."/>
            <person name="Nagy L.G."/>
            <person name="Gibbons J."/>
            <person name="Hibbett D."/>
        </authorList>
    </citation>
    <scope>NUCLEOTIDE SEQUENCE [LARGE SCALE GENOMIC DNA]</scope>
    <source>
        <strain evidence="2">ALCF2SS1-6</strain>
    </source>
</reference>
<gene>
    <name evidence="2" type="ORF">L227DRAFT_579013</name>
</gene>
<organism evidence="2 3">
    <name type="scientific">Lentinus tigrinus ALCF2SS1-6</name>
    <dbReference type="NCBI Taxonomy" id="1328759"/>
    <lineage>
        <taxon>Eukaryota</taxon>
        <taxon>Fungi</taxon>
        <taxon>Dikarya</taxon>
        <taxon>Basidiomycota</taxon>
        <taxon>Agaricomycotina</taxon>
        <taxon>Agaricomycetes</taxon>
        <taxon>Polyporales</taxon>
        <taxon>Polyporaceae</taxon>
        <taxon>Lentinus</taxon>
    </lineage>
</organism>
<feature type="region of interest" description="Disordered" evidence="1">
    <location>
        <begin position="1"/>
        <end position="30"/>
    </location>
</feature>